<gene>
    <name evidence="2" type="ORF">VNO77_39352</name>
</gene>
<reference evidence="2 3" key="1">
    <citation type="submission" date="2024-01" db="EMBL/GenBank/DDBJ databases">
        <title>The genomes of 5 underutilized Papilionoideae crops provide insights into root nodulation and disease resistanc.</title>
        <authorList>
            <person name="Jiang F."/>
        </authorList>
    </citation>
    <scope>NUCLEOTIDE SEQUENCE [LARGE SCALE GENOMIC DNA]</scope>
    <source>
        <strain evidence="2">LVBAO_FW01</strain>
        <tissue evidence="2">Leaves</tissue>
    </source>
</reference>
<feature type="transmembrane region" description="Helical" evidence="1">
    <location>
        <begin position="95"/>
        <end position="115"/>
    </location>
</feature>
<organism evidence="2 3">
    <name type="scientific">Canavalia gladiata</name>
    <name type="common">Sword bean</name>
    <name type="synonym">Dolichos gladiatus</name>
    <dbReference type="NCBI Taxonomy" id="3824"/>
    <lineage>
        <taxon>Eukaryota</taxon>
        <taxon>Viridiplantae</taxon>
        <taxon>Streptophyta</taxon>
        <taxon>Embryophyta</taxon>
        <taxon>Tracheophyta</taxon>
        <taxon>Spermatophyta</taxon>
        <taxon>Magnoliopsida</taxon>
        <taxon>eudicotyledons</taxon>
        <taxon>Gunneridae</taxon>
        <taxon>Pentapetalae</taxon>
        <taxon>rosids</taxon>
        <taxon>fabids</taxon>
        <taxon>Fabales</taxon>
        <taxon>Fabaceae</taxon>
        <taxon>Papilionoideae</taxon>
        <taxon>50 kb inversion clade</taxon>
        <taxon>NPAAA clade</taxon>
        <taxon>indigoferoid/millettioid clade</taxon>
        <taxon>Phaseoleae</taxon>
        <taxon>Canavalia</taxon>
    </lineage>
</organism>
<accession>A0AAN9KAB1</accession>
<keyword evidence="1" id="KW-1133">Transmembrane helix</keyword>
<sequence>MCERLFILRSKHSLRSYIFVTFSHVIDLFFLFYMMLKLHTTFISPIYGCKNLSPILAKLPLITSNLMSLLISLLLFLCLKLWSEFEKTPVFDSQFLLGNSVLIFFVEFCTFSGAMKALLNTTSYDGVTILNFARVFLSLH</sequence>
<dbReference type="EMBL" id="JAYMYQ010000009">
    <property type="protein sequence ID" value="KAK7314140.1"/>
    <property type="molecule type" value="Genomic_DNA"/>
</dbReference>
<evidence type="ECO:0000313" key="2">
    <source>
        <dbReference type="EMBL" id="KAK7314140.1"/>
    </source>
</evidence>
<keyword evidence="3" id="KW-1185">Reference proteome</keyword>
<comment type="caution">
    <text evidence="2">The sequence shown here is derived from an EMBL/GenBank/DDBJ whole genome shotgun (WGS) entry which is preliminary data.</text>
</comment>
<dbReference type="AlphaFoldDB" id="A0AAN9KAB1"/>
<keyword evidence="1" id="KW-0472">Membrane</keyword>
<evidence type="ECO:0000256" key="1">
    <source>
        <dbReference type="SAM" id="Phobius"/>
    </source>
</evidence>
<name>A0AAN9KAB1_CANGL</name>
<keyword evidence="1" id="KW-0812">Transmembrane</keyword>
<feature type="transmembrane region" description="Helical" evidence="1">
    <location>
        <begin position="61"/>
        <end position="83"/>
    </location>
</feature>
<dbReference type="Proteomes" id="UP001367508">
    <property type="component" value="Unassembled WGS sequence"/>
</dbReference>
<feature type="transmembrane region" description="Helical" evidence="1">
    <location>
        <begin position="16"/>
        <end position="36"/>
    </location>
</feature>
<protein>
    <submittedName>
        <fullName evidence="2">Uncharacterized protein</fullName>
    </submittedName>
</protein>
<proteinExistence type="predicted"/>
<evidence type="ECO:0000313" key="3">
    <source>
        <dbReference type="Proteomes" id="UP001367508"/>
    </source>
</evidence>